<comment type="caution">
    <text evidence="6">The sequence shown here is derived from an EMBL/GenBank/DDBJ whole genome shotgun (WGS) entry which is preliminary data.</text>
</comment>
<dbReference type="InterPro" id="IPR023214">
    <property type="entry name" value="HAD_sf"/>
</dbReference>
<protein>
    <submittedName>
        <fullName evidence="6">5-nucleotidase domain-containing 4 isoform X1 isoform B</fullName>
    </submittedName>
</protein>
<dbReference type="PANTHER" id="PTHR12103">
    <property type="entry name" value="5'-NUCLEOTIDASE DOMAIN-CONTAINING"/>
    <property type="match status" value="1"/>
</dbReference>
<feature type="compositionally biased region" description="Acidic residues" evidence="5">
    <location>
        <begin position="62"/>
        <end position="75"/>
    </location>
</feature>
<dbReference type="NCBIfam" id="TIGR02244">
    <property type="entry name" value="HAD-IG-Ncltidse"/>
    <property type="match status" value="1"/>
</dbReference>
<dbReference type="SUPFAM" id="SSF56784">
    <property type="entry name" value="HAD-like"/>
    <property type="match status" value="1"/>
</dbReference>
<dbReference type="InterPro" id="IPR036412">
    <property type="entry name" value="HAD-like_sf"/>
</dbReference>
<dbReference type="AlphaFoldDB" id="A0A2P6TW21"/>
<dbReference type="EMBL" id="LHPG02000005">
    <property type="protein sequence ID" value="PRW58252.1"/>
    <property type="molecule type" value="Genomic_DNA"/>
</dbReference>
<evidence type="ECO:0000256" key="2">
    <source>
        <dbReference type="ARBA" id="ARBA00022723"/>
    </source>
</evidence>
<feature type="region of interest" description="Disordered" evidence="5">
    <location>
        <begin position="671"/>
        <end position="727"/>
    </location>
</feature>
<feature type="compositionally biased region" description="Polar residues" evidence="5">
    <location>
        <begin position="697"/>
        <end position="710"/>
    </location>
</feature>
<dbReference type="GO" id="GO:0046872">
    <property type="term" value="F:metal ion binding"/>
    <property type="evidence" value="ECO:0007669"/>
    <property type="project" value="UniProtKB-KW"/>
</dbReference>
<keyword evidence="7" id="KW-1185">Reference proteome</keyword>
<keyword evidence="2" id="KW-0479">Metal-binding</keyword>
<dbReference type="GO" id="GO:0008253">
    <property type="term" value="F:5'-nucleotidase activity"/>
    <property type="evidence" value="ECO:0007669"/>
    <property type="project" value="TreeGrafter"/>
</dbReference>
<evidence type="ECO:0000256" key="1">
    <source>
        <dbReference type="ARBA" id="ARBA00009589"/>
    </source>
</evidence>
<sequence length="727" mass="81361">MSLQLALPGPLDAAHRLRRHTAAAQARPRLLARPPPRAAADARCPRLAATPDDPRHFGDEHREEEEEEESSDAEEFDTIAGAVEVVDEDEAEIDLFGESTRGNLHFASSDEEDRPPARRRIDDVLGLRNAEDILHMPWGELRKRTNELLGELGVPPSTYPASQPQRALFTNRTLNLRAIEVIGYDLDYTIIHYDVDAWEGKAYMYGLQSLREMGCPVEGLRFDRSLVIRGLIMDTELGNLVKADRFGFVKRAMHGTRMLSPAEVRESYGRELVNLRNESRFIFLNTLFSISEAVLYMQMVDRLDADMIPQQVCSNSYAALHKMVAKALFRAHVEGKLKAEIIQDPERYVSRDPEMAQTLLDQRQAGKALLLITNSDYHYTHRMMSYAYDCFLPEGQTWRDLFDMVIVNARKPDFFISSMSLYEVVTEDGLMRPSYSLKRGGVYCGGSAALVEKALGVTGDSILYVGDHIYTDAALAKMKLNWRTALIIAELEAEIEALAQGRQHRKLLKELLNKKDMVGDVFNQLRLARQRGLNQTGVVPLYEHLGPTASLDDEQELNDTLGQLLMVMSVLDEQIALMVMSVLDEQIGPMIEADGMHFNRRWGYLSRAGVNDKSQLMRQIEKYADIFTSRVSNFLRYTPFEYFRSPAQLLVHDRPTADALVLSSGVLSSSDHDTGAVPSNGGSQPVAFSSYAAPRSPFTNGANGGTQWPQSAGVGKPGGSKPVRPAY</sequence>
<dbReference type="Gene3D" id="3.40.50.1000">
    <property type="entry name" value="HAD superfamily/HAD-like"/>
    <property type="match status" value="1"/>
</dbReference>
<dbReference type="Proteomes" id="UP000239899">
    <property type="component" value="Unassembled WGS sequence"/>
</dbReference>
<evidence type="ECO:0000256" key="3">
    <source>
        <dbReference type="ARBA" id="ARBA00022801"/>
    </source>
</evidence>
<reference evidence="6 7" key="1">
    <citation type="journal article" date="2018" name="Plant J.">
        <title>Genome sequences of Chlorella sorokiniana UTEX 1602 and Micractinium conductrix SAG 241.80: implications to maltose excretion by a green alga.</title>
        <authorList>
            <person name="Arriola M.B."/>
            <person name="Velmurugan N."/>
            <person name="Zhang Y."/>
            <person name="Plunkett M.H."/>
            <person name="Hondzo H."/>
            <person name="Barney B.M."/>
        </authorList>
    </citation>
    <scope>NUCLEOTIDE SEQUENCE [LARGE SCALE GENOMIC DNA]</scope>
    <source>
        <strain evidence="7">UTEX 1602</strain>
    </source>
</reference>
<evidence type="ECO:0000313" key="6">
    <source>
        <dbReference type="EMBL" id="PRW58252.1"/>
    </source>
</evidence>
<feature type="region of interest" description="Disordered" evidence="5">
    <location>
        <begin position="19"/>
        <end position="75"/>
    </location>
</feature>
<dbReference type="STRING" id="3076.A0A2P6TW21"/>
<dbReference type="Pfam" id="PF05761">
    <property type="entry name" value="5_nucleotid"/>
    <property type="match status" value="1"/>
</dbReference>
<feature type="compositionally biased region" description="Basic and acidic residues" evidence="5">
    <location>
        <begin position="52"/>
        <end position="61"/>
    </location>
</feature>
<feature type="compositionally biased region" description="Low complexity" evidence="5">
    <location>
        <begin position="22"/>
        <end position="49"/>
    </location>
</feature>
<proteinExistence type="inferred from homology"/>
<dbReference type="OrthoDB" id="409330at2759"/>
<keyword evidence="4" id="KW-0460">Magnesium</keyword>
<keyword evidence="3" id="KW-0378">Hydrolase</keyword>
<accession>A0A2P6TW21</accession>
<evidence type="ECO:0000256" key="5">
    <source>
        <dbReference type="SAM" id="MobiDB-lite"/>
    </source>
</evidence>
<evidence type="ECO:0000256" key="4">
    <source>
        <dbReference type="ARBA" id="ARBA00022842"/>
    </source>
</evidence>
<organism evidence="6 7">
    <name type="scientific">Chlorella sorokiniana</name>
    <name type="common">Freshwater green alga</name>
    <dbReference type="NCBI Taxonomy" id="3076"/>
    <lineage>
        <taxon>Eukaryota</taxon>
        <taxon>Viridiplantae</taxon>
        <taxon>Chlorophyta</taxon>
        <taxon>core chlorophytes</taxon>
        <taxon>Trebouxiophyceae</taxon>
        <taxon>Chlorellales</taxon>
        <taxon>Chlorellaceae</taxon>
        <taxon>Chlorella clade</taxon>
        <taxon>Chlorella</taxon>
    </lineage>
</organism>
<gene>
    <name evidence="6" type="ORF">C2E21_2869</name>
</gene>
<name>A0A2P6TW21_CHLSO</name>
<evidence type="ECO:0000313" key="7">
    <source>
        <dbReference type="Proteomes" id="UP000239899"/>
    </source>
</evidence>
<comment type="similarity">
    <text evidence="1">Belongs to the 5'(3')-deoxyribonucleotidase family.</text>
</comment>
<dbReference type="PANTHER" id="PTHR12103:SF22">
    <property type="entry name" value="HAD-SUPERFAMILY HYDROLASE, SUBFAMILY IG, 5'-NUCLEOTIDASE"/>
    <property type="match status" value="1"/>
</dbReference>
<dbReference type="InterPro" id="IPR008380">
    <property type="entry name" value="HAD-SF_hydro_IG_5-nucl"/>
</dbReference>